<sequence length="198" mass="22872">MSSNSVLKQPFATVADNSKETATVDPPEKQICEKRSWKKIRYDRWRLGYVRGFSGGYVKEYTEANAHCQRIIDRINDINGTARAFDVTTKGILHYVWKWKDEFGGTILKQLQRGEHRSKTRPNRDRVGPKLRTEDQTEMVRSGPGDYIPQLAELMVQFDKKHKIFNLKGIALGKLVLEHATDLNSRAEFFGRVVLYQI</sequence>
<evidence type="ECO:0000313" key="1">
    <source>
        <dbReference type="EMBL" id="GEU37971.1"/>
    </source>
</evidence>
<comment type="caution">
    <text evidence="1">The sequence shown here is derived from an EMBL/GenBank/DDBJ whole genome shotgun (WGS) entry which is preliminary data.</text>
</comment>
<gene>
    <name evidence="1" type="ORF">Tci_009949</name>
</gene>
<dbReference type="EMBL" id="BKCJ010000996">
    <property type="protein sequence ID" value="GEU37971.1"/>
    <property type="molecule type" value="Genomic_DNA"/>
</dbReference>
<accession>A0A6L2JLN8</accession>
<protein>
    <submittedName>
        <fullName evidence="1">Serine carboxypeptidase-like 45</fullName>
    </submittedName>
</protein>
<proteinExistence type="predicted"/>
<reference evidence="1" key="1">
    <citation type="journal article" date="2019" name="Sci. Rep.">
        <title>Draft genome of Tanacetum cinerariifolium, the natural source of mosquito coil.</title>
        <authorList>
            <person name="Yamashiro T."/>
            <person name="Shiraishi A."/>
            <person name="Satake H."/>
            <person name="Nakayama K."/>
        </authorList>
    </citation>
    <scope>NUCLEOTIDE SEQUENCE</scope>
</reference>
<keyword evidence="1" id="KW-0378">Hydrolase</keyword>
<dbReference type="AlphaFoldDB" id="A0A6L2JLN8"/>
<keyword evidence="1" id="KW-0121">Carboxypeptidase</keyword>
<name>A0A6L2JLN8_TANCI</name>
<keyword evidence="1" id="KW-0645">Protease</keyword>
<dbReference type="GO" id="GO:0004180">
    <property type="term" value="F:carboxypeptidase activity"/>
    <property type="evidence" value="ECO:0007669"/>
    <property type="project" value="UniProtKB-KW"/>
</dbReference>
<organism evidence="1">
    <name type="scientific">Tanacetum cinerariifolium</name>
    <name type="common">Dalmatian daisy</name>
    <name type="synonym">Chrysanthemum cinerariifolium</name>
    <dbReference type="NCBI Taxonomy" id="118510"/>
    <lineage>
        <taxon>Eukaryota</taxon>
        <taxon>Viridiplantae</taxon>
        <taxon>Streptophyta</taxon>
        <taxon>Embryophyta</taxon>
        <taxon>Tracheophyta</taxon>
        <taxon>Spermatophyta</taxon>
        <taxon>Magnoliopsida</taxon>
        <taxon>eudicotyledons</taxon>
        <taxon>Gunneridae</taxon>
        <taxon>Pentapetalae</taxon>
        <taxon>asterids</taxon>
        <taxon>campanulids</taxon>
        <taxon>Asterales</taxon>
        <taxon>Asteraceae</taxon>
        <taxon>Asteroideae</taxon>
        <taxon>Anthemideae</taxon>
        <taxon>Anthemidinae</taxon>
        <taxon>Tanacetum</taxon>
    </lineage>
</organism>